<dbReference type="InterPro" id="IPR022781">
    <property type="entry name" value="Flagellar_biosynth_FliO"/>
</dbReference>
<keyword evidence="8" id="KW-0966">Cell projection</keyword>
<evidence type="ECO:0000313" key="8">
    <source>
        <dbReference type="EMBL" id="RNF38806.1"/>
    </source>
</evidence>
<feature type="chain" id="PRO_5039540472" evidence="7">
    <location>
        <begin position="20"/>
        <end position="209"/>
    </location>
</feature>
<evidence type="ECO:0000256" key="4">
    <source>
        <dbReference type="ARBA" id="ARBA00022989"/>
    </source>
</evidence>
<comment type="caution">
    <text evidence="8">The sequence shown here is derived from an EMBL/GenBank/DDBJ whole genome shotgun (WGS) entry which is preliminary data.</text>
</comment>
<dbReference type="OrthoDB" id="2376965at2"/>
<dbReference type="Pfam" id="PF04347">
    <property type="entry name" value="FliO"/>
    <property type="match status" value="1"/>
</dbReference>
<evidence type="ECO:0000256" key="3">
    <source>
        <dbReference type="ARBA" id="ARBA00022692"/>
    </source>
</evidence>
<keyword evidence="8" id="KW-0969">Cilium</keyword>
<comment type="subcellular location">
    <subcellularLocation>
        <location evidence="1">Cell membrane</location>
    </subcellularLocation>
</comment>
<name>A0A3M8P558_9BACL</name>
<feature type="signal peptide" evidence="7">
    <location>
        <begin position="1"/>
        <end position="19"/>
    </location>
</feature>
<feature type="transmembrane region" description="Helical" evidence="6">
    <location>
        <begin position="59"/>
        <end position="78"/>
    </location>
</feature>
<sequence length="209" mass="22376">MAILLLCAVSAFAAPSVSAAADTKVSDWLNDGQDGQPTTEETEENGEAAVMEEKSMAGILGQLVFYTLLIVVLIYGLIKFLAVRQTKMHPNQAVQLVGGTSLGNNKSLQLVKVGNKMLLIGVGDQVTLIKEFAEGDEVVVSDAEANQQTVRVADAITGLVNKVKGVPAESKTGNGFEQLFKQSLNKQKVKQQQLKQELADDDDQEGRSS</sequence>
<organism evidence="8 9">
    <name type="scientific">Planococcus salinus</name>
    <dbReference type="NCBI Taxonomy" id="1848460"/>
    <lineage>
        <taxon>Bacteria</taxon>
        <taxon>Bacillati</taxon>
        <taxon>Bacillota</taxon>
        <taxon>Bacilli</taxon>
        <taxon>Bacillales</taxon>
        <taxon>Caryophanaceae</taxon>
        <taxon>Planococcus</taxon>
    </lineage>
</organism>
<keyword evidence="3 6" id="KW-0812">Transmembrane</keyword>
<evidence type="ECO:0000313" key="9">
    <source>
        <dbReference type="Proteomes" id="UP000275473"/>
    </source>
</evidence>
<dbReference type="GO" id="GO:0044781">
    <property type="term" value="P:bacterial-type flagellum organization"/>
    <property type="evidence" value="ECO:0007669"/>
    <property type="project" value="InterPro"/>
</dbReference>
<keyword evidence="9" id="KW-1185">Reference proteome</keyword>
<evidence type="ECO:0000256" key="1">
    <source>
        <dbReference type="ARBA" id="ARBA00004236"/>
    </source>
</evidence>
<reference evidence="8 9" key="1">
    <citation type="journal article" date="2018" name="Int. J. Syst. Evol. Microbiol.">
        <title>Planococcus salinus sp. nov., a moderately halophilic bacterium isolated from a saline-alkali soil.</title>
        <authorList>
            <person name="Gan L."/>
        </authorList>
    </citation>
    <scope>NUCLEOTIDE SEQUENCE [LARGE SCALE GENOMIC DNA]</scope>
    <source>
        <strain evidence="8 9">LCB217</strain>
    </source>
</reference>
<keyword evidence="8" id="KW-0282">Flagellum</keyword>
<accession>A0A3M8P558</accession>
<gene>
    <name evidence="8" type="ORF">EEX84_13010</name>
</gene>
<proteinExistence type="predicted"/>
<evidence type="ECO:0000256" key="5">
    <source>
        <dbReference type="ARBA" id="ARBA00023136"/>
    </source>
</evidence>
<dbReference type="AlphaFoldDB" id="A0A3M8P558"/>
<keyword evidence="7" id="KW-0732">Signal</keyword>
<evidence type="ECO:0000256" key="2">
    <source>
        <dbReference type="ARBA" id="ARBA00022475"/>
    </source>
</evidence>
<keyword evidence="5 6" id="KW-0472">Membrane</keyword>
<dbReference type="GO" id="GO:0016020">
    <property type="term" value="C:membrane"/>
    <property type="evidence" value="ECO:0007669"/>
    <property type="project" value="InterPro"/>
</dbReference>
<protein>
    <submittedName>
        <fullName evidence="8">Flagellar biosynthesis protein FliZ</fullName>
    </submittedName>
</protein>
<dbReference type="EMBL" id="RIAX01000010">
    <property type="protein sequence ID" value="RNF38806.1"/>
    <property type="molecule type" value="Genomic_DNA"/>
</dbReference>
<dbReference type="Proteomes" id="UP000275473">
    <property type="component" value="Unassembled WGS sequence"/>
</dbReference>
<keyword evidence="2" id="KW-1003">Cell membrane</keyword>
<evidence type="ECO:0000256" key="6">
    <source>
        <dbReference type="SAM" id="Phobius"/>
    </source>
</evidence>
<evidence type="ECO:0000256" key="7">
    <source>
        <dbReference type="SAM" id="SignalP"/>
    </source>
</evidence>
<keyword evidence="4 6" id="KW-1133">Transmembrane helix</keyword>